<feature type="transmembrane region" description="Helical" evidence="1">
    <location>
        <begin position="58"/>
        <end position="83"/>
    </location>
</feature>
<name>A0ABV9I3J4_9DEIO</name>
<keyword evidence="1" id="KW-0472">Membrane</keyword>
<feature type="transmembrane region" description="Helical" evidence="1">
    <location>
        <begin position="15"/>
        <end position="37"/>
    </location>
</feature>
<reference evidence="3" key="1">
    <citation type="journal article" date="2019" name="Int. J. Syst. Evol. Microbiol.">
        <title>The Global Catalogue of Microorganisms (GCM) 10K type strain sequencing project: providing services to taxonomists for standard genome sequencing and annotation.</title>
        <authorList>
            <consortium name="The Broad Institute Genomics Platform"/>
            <consortium name="The Broad Institute Genome Sequencing Center for Infectious Disease"/>
            <person name="Wu L."/>
            <person name="Ma J."/>
        </authorList>
    </citation>
    <scope>NUCLEOTIDE SEQUENCE [LARGE SCALE GENOMIC DNA]</scope>
    <source>
        <strain evidence="3">CCUG 55995</strain>
    </source>
</reference>
<feature type="transmembrane region" description="Helical" evidence="1">
    <location>
        <begin position="95"/>
        <end position="114"/>
    </location>
</feature>
<dbReference type="EMBL" id="JBHSEI010000001">
    <property type="protein sequence ID" value="MFC4636952.1"/>
    <property type="molecule type" value="Genomic_DNA"/>
</dbReference>
<evidence type="ECO:0000256" key="1">
    <source>
        <dbReference type="SAM" id="Phobius"/>
    </source>
</evidence>
<gene>
    <name evidence="2" type="ORF">ACFO0D_01235</name>
</gene>
<evidence type="ECO:0000313" key="3">
    <source>
        <dbReference type="Proteomes" id="UP001595952"/>
    </source>
</evidence>
<keyword evidence="1" id="KW-0812">Transmembrane</keyword>
<proteinExistence type="predicted"/>
<feature type="transmembrane region" description="Helical" evidence="1">
    <location>
        <begin position="160"/>
        <end position="181"/>
    </location>
</feature>
<comment type="caution">
    <text evidence="2">The sequence shown here is derived from an EMBL/GenBank/DDBJ whole genome shotgun (WGS) entry which is preliminary data.</text>
</comment>
<keyword evidence="1" id="KW-1133">Transmembrane helix</keyword>
<keyword evidence="3" id="KW-1185">Reference proteome</keyword>
<accession>A0ABV9I3J4</accession>
<organism evidence="2 3">
    <name type="scientific">Deinococcus hohokamensis</name>
    <dbReference type="NCBI Taxonomy" id="309883"/>
    <lineage>
        <taxon>Bacteria</taxon>
        <taxon>Thermotogati</taxon>
        <taxon>Deinococcota</taxon>
        <taxon>Deinococci</taxon>
        <taxon>Deinococcales</taxon>
        <taxon>Deinococcaceae</taxon>
        <taxon>Deinococcus</taxon>
    </lineage>
</organism>
<protein>
    <submittedName>
        <fullName evidence="2">Uncharacterized protein</fullName>
    </submittedName>
</protein>
<sequence>MIHQSLIESLGAGQAMLVGAGAGTIIALLLLAIRQMLSPIAGQRLDQIIDATGKTTFLVIYLILMAAAGLLSSLIVLFGLQIIPESLQREALEMLVNIFTPLSLVASFFTWIRGRRRENLESNEDYGLLFVTLLSIGGFSGAMVKFYIEANTLDTGRAIFILSAFSLCLLFFIIVIPVIVIRDRFFSKEIGDAAQIEKQAIDGQN</sequence>
<dbReference type="RefSeq" id="WP_380059990.1">
    <property type="nucleotide sequence ID" value="NZ_JBHSEI010000001.1"/>
</dbReference>
<evidence type="ECO:0000313" key="2">
    <source>
        <dbReference type="EMBL" id="MFC4636952.1"/>
    </source>
</evidence>
<feature type="transmembrane region" description="Helical" evidence="1">
    <location>
        <begin position="126"/>
        <end position="148"/>
    </location>
</feature>
<dbReference type="Proteomes" id="UP001595952">
    <property type="component" value="Unassembled WGS sequence"/>
</dbReference>